<sequence>MLTLTSVETPTMDITVLDFESEGLGTRKVHSDTIVDLLEEPLPSDHRCFRWININHPSPDAISILREHTRLEGLGLEKELSKTQLPWDSNGYASVVLPLLYLDSSTNVPNEARNISSLQKEMIQECVYIISNSDSKVITIFDRPDHEDIISSDGLVAFGSDWPVGPLDTFLALKVSVTRSGDAFNRNSPSSFGPEFVGRLDAQLAFTREQALHGVTQACIVLSTA</sequence>
<dbReference type="Gene3D" id="3.20.20.140">
    <property type="entry name" value="Metal-dependent hydrolases"/>
    <property type="match status" value="1"/>
</dbReference>
<gene>
    <name evidence="1" type="ORF">CEP52_013357</name>
</gene>
<dbReference type="AlphaFoldDB" id="A0A428SU84"/>
<dbReference type="Gene3D" id="3.30.460.20">
    <property type="entry name" value="CorA soluble domain-like"/>
    <property type="match status" value="1"/>
</dbReference>
<evidence type="ECO:0000313" key="1">
    <source>
        <dbReference type="EMBL" id="RSL93276.1"/>
    </source>
</evidence>
<dbReference type="STRING" id="1325735.A0A428SU84"/>
<organism evidence="1 2">
    <name type="scientific">Fusarium oligoseptatum</name>
    <dbReference type="NCBI Taxonomy" id="2604345"/>
    <lineage>
        <taxon>Eukaryota</taxon>
        <taxon>Fungi</taxon>
        <taxon>Dikarya</taxon>
        <taxon>Ascomycota</taxon>
        <taxon>Pezizomycotina</taxon>
        <taxon>Sordariomycetes</taxon>
        <taxon>Hypocreomycetidae</taxon>
        <taxon>Hypocreales</taxon>
        <taxon>Nectriaceae</taxon>
        <taxon>Fusarium</taxon>
        <taxon>Fusarium solani species complex</taxon>
    </lineage>
</organism>
<comment type="caution">
    <text evidence="1">The sequence shown here is derived from an EMBL/GenBank/DDBJ whole genome shotgun (WGS) entry which is preliminary data.</text>
</comment>
<dbReference type="EMBL" id="NKCK01000187">
    <property type="protein sequence ID" value="RSL93276.1"/>
    <property type="molecule type" value="Genomic_DNA"/>
</dbReference>
<accession>A0A428SU84</accession>
<proteinExistence type="predicted"/>
<dbReference type="Proteomes" id="UP000287144">
    <property type="component" value="Unassembled WGS sequence"/>
</dbReference>
<name>A0A428SU84_9HYPO</name>
<reference evidence="1 2" key="1">
    <citation type="submission" date="2017-06" db="EMBL/GenBank/DDBJ databases">
        <title>Comparative genomic analysis of Ambrosia Fusariam Clade fungi.</title>
        <authorList>
            <person name="Stajich J.E."/>
            <person name="Carrillo J."/>
            <person name="Kijimoto T."/>
            <person name="Eskalen A."/>
            <person name="O'Donnell K."/>
            <person name="Kasson M."/>
        </authorList>
    </citation>
    <scope>NUCLEOTIDE SEQUENCE [LARGE SCALE GENOMIC DNA]</scope>
    <source>
        <strain evidence="1 2">NRRL62579</strain>
    </source>
</reference>
<protein>
    <submittedName>
        <fullName evidence="1">Uncharacterized protein</fullName>
    </submittedName>
</protein>
<keyword evidence="2" id="KW-1185">Reference proteome</keyword>
<evidence type="ECO:0000313" key="2">
    <source>
        <dbReference type="Proteomes" id="UP000287144"/>
    </source>
</evidence>